<dbReference type="GO" id="GO:0004308">
    <property type="term" value="F:exo-alpha-sialidase activity"/>
    <property type="evidence" value="ECO:0007669"/>
    <property type="project" value="InterPro"/>
</dbReference>
<accession>Q4DSI1</accession>
<dbReference type="SMR" id="Q4DSI1"/>
<evidence type="ECO:0000256" key="1">
    <source>
        <dbReference type="SAM" id="MobiDB-lite"/>
    </source>
</evidence>
<feature type="compositionally biased region" description="Polar residues" evidence="1">
    <location>
        <begin position="718"/>
        <end position="735"/>
    </location>
</feature>
<evidence type="ECO:0000259" key="4">
    <source>
        <dbReference type="Pfam" id="PF22925"/>
    </source>
</evidence>
<dbReference type="Proteomes" id="UP000002296">
    <property type="component" value="Unassembled WGS sequence"/>
</dbReference>
<dbReference type="PRINTS" id="PR01803">
    <property type="entry name" value="TCSIALIDASE"/>
</dbReference>
<dbReference type="CDD" id="cd15482">
    <property type="entry name" value="Sialidase_non-viral"/>
    <property type="match status" value="1"/>
</dbReference>
<feature type="compositionally biased region" description="Low complexity" evidence="1">
    <location>
        <begin position="760"/>
        <end position="776"/>
    </location>
</feature>
<dbReference type="Pfam" id="PF11052">
    <property type="entry name" value="Tr-sialidase_C"/>
    <property type="match status" value="1"/>
</dbReference>
<dbReference type="InParanoid" id="Q4DSI1"/>
<feature type="region of interest" description="Disordered" evidence="1">
    <location>
        <begin position="711"/>
        <end position="795"/>
    </location>
</feature>
<comment type="caution">
    <text evidence="5">The sequence shown here is derived from an EMBL/GenBank/DDBJ whole genome shotgun (WGS) entry which is preliminary data.</text>
</comment>
<protein>
    <submittedName>
        <fullName evidence="5">Trans-sialidase, putative</fullName>
    </submittedName>
</protein>
<dbReference type="Gene3D" id="2.60.120.200">
    <property type="match status" value="1"/>
</dbReference>
<dbReference type="RefSeq" id="XP_817333.1">
    <property type="nucleotide sequence ID" value="XM_812240.1"/>
</dbReference>
<feature type="region of interest" description="Disordered" evidence="1">
    <location>
        <begin position="960"/>
        <end position="990"/>
    </location>
</feature>
<dbReference type="Pfam" id="PF12429">
    <property type="entry name" value="DUF3676"/>
    <property type="match status" value="1"/>
</dbReference>
<evidence type="ECO:0000313" key="6">
    <source>
        <dbReference type="Proteomes" id="UP000002296"/>
    </source>
</evidence>
<dbReference type="Pfam" id="PF22925">
    <property type="entry name" value="TS_C"/>
    <property type="match status" value="1"/>
</dbReference>
<dbReference type="KEGG" id="tcr:503861.40"/>
<feature type="compositionally biased region" description="Polar residues" evidence="1">
    <location>
        <begin position="880"/>
        <end position="891"/>
    </location>
</feature>
<dbReference type="EMBL" id="AAHK01000210">
    <property type="protein sequence ID" value="EAN95482.1"/>
    <property type="molecule type" value="Genomic_DNA"/>
</dbReference>
<organism evidence="5 6">
    <name type="scientific">Trypanosoma cruzi (strain CL Brener)</name>
    <dbReference type="NCBI Taxonomy" id="353153"/>
    <lineage>
        <taxon>Eukaryota</taxon>
        <taxon>Discoba</taxon>
        <taxon>Euglenozoa</taxon>
        <taxon>Kinetoplastea</taxon>
        <taxon>Metakinetoplastina</taxon>
        <taxon>Trypanosomatida</taxon>
        <taxon>Trypanosomatidae</taxon>
        <taxon>Trypanosoma</taxon>
        <taxon>Schizotrypanum</taxon>
    </lineage>
</organism>
<feature type="domain" description="Trans-sialidase C-terminal" evidence="4">
    <location>
        <begin position="489"/>
        <end position="692"/>
    </location>
</feature>
<feature type="domain" description="DUF3676" evidence="2">
    <location>
        <begin position="722"/>
        <end position="950"/>
    </location>
</feature>
<proteinExistence type="predicted"/>
<dbReference type="GeneID" id="3549352"/>
<dbReference type="InterPro" id="IPR013320">
    <property type="entry name" value="ConA-like_dom_sf"/>
</dbReference>
<keyword evidence="6" id="KW-1185">Reference proteome</keyword>
<feature type="compositionally biased region" description="Basic and acidic residues" evidence="1">
    <location>
        <begin position="25"/>
        <end position="36"/>
    </location>
</feature>
<evidence type="ECO:0000259" key="3">
    <source>
        <dbReference type="Pfam" id="PF13859"/>
    </source>
</evidence>
<dbReference type="SUPFAM" id="SSF50939">
    <property type="entry name" value="Sialidases"/>
    <property type="match status" value="1"/>
</dbReference>
<feature type="region of interest" description="Disordered" evidence="1">
    <location>
        <begin position="807"/>
        <end position="946"/>
    </location>
</feature>
<dbReference type="AlphaFoldDB" id="Q4DSI1"/>
<dbReference type="InterPro" id="IPR055239">
    <property type="entry name" value="TS_C"/>
</dbReference>
<dbReference type="InterPro" id="IPR022144">
    <property type="entry name" value="DUF3676"/>
</dbReference>
<feature type="compositionally biased region" description="Low complexity" evidence="1">
    <location>
        <begin position="895"/>
        <end position="911"/>
    </location>
</feature>
<reference evidence="5 6" key="1">
    <citation type="journal article" date="2005" name="Science">
        <title>The genome sequence of Trypanosoma cruzi, etiologic agent of Chagas disease.</title>
        <authorList>
            <person name="El-Sayed N.M."/>
            <person name="Myler P.J."/>
            <person name="Bartholomeu D.C."/>
            <person name="Nilsson D."/>
            <person name="Aggarwal G."/>
            <person name="Tran A.N."/>
            <person name="Ghedin E."/>
            <person name="Worthey E.A."/>
            <person name="Delcher A.L."/>
            <person name="Blandin G."/>
            <person name="Westenberger S.J."/>
            <person name="Caler E."/>
            <person name="Cerqueira G.C."/>
            <person name="Branche C."/>
            <person name="Haas B."/>
            <person name="Anupama A."/>
            <person name="Arner E."/>
            <person name="Aslund L."/>
            <person name="Attipoe P."/>
            <person name="Bontempi E."/>
            <person name="Bringaud F."/>
            <person name="Burton P."/>
            <person name="Cadag E."/>
            <person name="Campbell D.A."/>
            <person name="Carrington M."/>
            <person name="Crabtree J."/>
            <person name="Darban H."/>
            <person name="da Silveira J.F."/>
            <person name="de Jong P."/>
            <person name="Edwards K."/>
            <person name="Englund P.T."/>
            <person name="Fazelina G."/>
            <person name="Feldblyum T."/>
            <person name="Ferella M."/>
            <person name="Frasch A.C."/>
            <person name="Gull K."/>
            <person name="Horn D."/>
            <person name="Hou L."/>
            <person name="Huang Y."/>
            <person name="Kindlund E."/>
            <person name="Klingbeil M."/>
            <person name="Kluge S."/>
            <person name="Koo H."/>
            <person name="Lacerda D."/>
            <person name="Levin M.J."/>
            <person name="Lorenzi H."/>
            <person name="Louie T."/>
            <person name="Machado C.R."/>
            <person name="McCulloch R."/>
            <person name="McKenna A."/>
            <person name="Mizuno Y."/>
            <person name="Mottram J.C."/>
            <person name="Nelson S."/>
            <person name="Ochaya S."/>
            <person name="Osoegawa K."/>
            <person name="Pai G."/>
            <person name="Parsons M."/>
            <person name="Pentony M."/>
            <person name="Pettersson U."/>
            <person name="Pop M."/>
            <person name="Ramirez J.L."/>
            <person name="Rinta J."/>
            <person name="Robertson L."/>
            <person name="Salzberg S.L."/>
            <person name="Sanchez D.O."/>
            <person name="Seyler A."/>
            <person name="Sharma R."/>
            <person name="Shetty J."/>
            <person name="Simpson A.J."/>
            <person name="Sisk E."/>
            <person name="Tammi M.T."/>
            <person name="Tarleton R."/>
            <person name="Teixeira S."/>
            <person name="Van Aken S."/>
            <person name="Vogt C."/>
            <person name="Ward P.N."/>
            <person name="Wickstead B."/>
            <person name="Wortman J."/>
            <person name="White O."/>
            <person name="Fraser C.M."/>
            <person name="Stuart K.D."/>
            <person name="Andersson B."/>
        </authorList>
    </citation>
    <scope>NUCLEOTIDE SEQUENCE [LARGE SCALE GENOMIC DNA]</scope>
    <source>
        <strain evidence="5 6">CL Brener</strain>
    </source>
</reference>
<feature type="region of interest" description="Disordered" evidence="1">
    <location>
        <begin position="1"/>
        <end position="37"/>
    </location>
</feature>
<name>Q4DSI1_TRYCC</name>
<dbReference type="InterPro" id="IPR036278">
    <property type="entry name" value="Sialidase_sf"/>
</dbReference>
<dbReference type="STRING" id="353153.Q4DSI1"/>
<dbReference type="InterPro" id="IPR011040">
    <property type="entry name" value="Sialidase"/>
</dbReference>
<dbReference type="Pfam" id="PF13859">
    <property type="entry name" value="BNR_3"/>
    <property type="match status" value="1"/>
</dbReference>
<feature type="compositionally biased region" description="Polar residues" evidence="1">
    <location>
        <begin position="922"/>
        <end position="940"/>
    </location>
</feature>
<dbReference type="PaxDb" id="353153-Q4DSI1"/>
<evidence type="ECO:0000259" key="2">
    <source>
        <dbReference type="Pfam" id="PF12429"/>
    </source>
</evidence>
<evidence type="ECO:0000313" key="5">
    <source>
        <dbReference type="EMBL" id="EAN95482.1"/>
    </source>
</evidence>
<sequence length="1037" mass="112826">MLSRVAAVKAPNKHNRRRVTGSSGRRREGRESEPQRLKMSRRVFTSAVLLLLVMMIFCDRGAAAVEQAGAAVDPFKGTKSVSFANWKEFNEDGRKITSLRVPGLVKVGDDVFAVAEAQCGERNGVGSCAGIVSKHLDIKDDPMDILTSDISLFCMQLGDTAANNFRTTELLRPTTVVIEDSVYMLLGNQSRTKPPVEDTNERGLLLVKGTVTVDGEKKKIRWNKTHVVNPQRKGASVSLTELIGGGGSGAVMRDGSLVFPMQAKGKDGTSVLLSMSFDPSENKWELPFETPGKGCRDPTLVKWEEDEDDERLFMMAHCDGGYYDVYMSTENGGNWYPDRQPITRVWGNSHNRSGHGVQSGSTTAIIEEKKVMLITAPVYENDNGKGRLHLWVTDTARVYDVGPVSRENDDAAASSLLIKDNNKELISLYENKKDEKYNLVAVRLTEKLERIQEVVKTWKDLDSALKTCSPGSSGTVDARKKRMCKGRVPTDGVVGFLSGNFSENTWRDEYLGVNAIVHGPAEKRIGVPNGLTFKGPGAWAEWPVGDMGQTVPYYFANTEFTLVATVSIHEVPQSGSSIPLVGVRMNDTDSTVLFGLSYTHDKKWLAIPEGAGDAEDFVEWKPNRTYQVVLKMNYVEWTVVVDKDEIQKTKYDEKLFNSRRISHFYIGGDSKDQSATGGHVTVTNVMLYNELLGIELYELHASKVTIPSLGAEKHPTGQVASTDASVASESNSKESTSYEELNEYDPDEEEEEIVDDPVLAASPSEAAAGSSVSEPAIATESAGASRPEDNAQLSEGETFQQATLNEDNGSMQRGSDLHPQDPQPAELTEVTDVEMSSGSYAEEQPEEEGEANDRSGESTSPVGASLSMATAAASVYGEHQVQQSVELSAENNDVRSTGTRTTGTEESLSLEVGDGNFERTMGSDSSLTPSKSDAETTSAENTDDVSRIEGDEFFFEDSKQVPQTVDTAPGNTNTTPGETAIPSESNATTPSDTEILLEHAHYGDLAAMALIAESTVHVCVSRVLLLLLGLWGIVALC</sequence>
<dbReference type="eggNOG" id="ENOG502SNPZ">
    <property type="taxonomic scope" value="Eukaryota"/>
</dbReference>
<gene>
    <name evidence="5" type="ORF">Tc00.1047053503861.40</name>
</gene>
<feature type="compositionally biased region" description="Acidic residues" evidence="1">
    <location>
        <begin position="740"/>
        <end position="755"/>
    </location>
</feature>
<dbReference type="Gene3D" id="2.120.10.10">
    <property type="match status" value="1"/>
</dbReference>
<dbReference type="InterPro" id="IPR008377">
    <property type="entry name" value="Sialidase_trypan"/>
</dbReference>
<feature type="domain" description="Sialidase" evidence="3">
    <location>
        <begin position="101"/>
        <end position="430"/>
    </location>
</feature>
<dbReference type="SUPFAM" id="SSF49899">
    <property type="entry name" value="Concanavalin A-like lectins/glucanases"/>
    <property type="match status" value="1"/>
</dbReference>
<dbReference type="InterPro" id="IPR021287">
    <property type="entry name" value="Trans-sialidase_CS"/>
</dbReference>